<name>A0A2U1LUX6_ARTAN</name>
<accession>A0A2U1LUX6</accession>
<gene>
    <name evidence="2" type="ORF">CTI12_AA439330</name>
</gene>
<dbReference type="Proteomes" id="UP000245207">
    <property type="component" value="Unassembled WGS sequence"/>
</dbReference>
<evidence type="ECO:0000256" key="1">
    <source>
        <dbReference type="SAM" id="MobiDB-lite"/>
    </source>
</evidence>
<sequence>MWDLNGVPDRRPCFSPAEVEDKKGKRVGSVSNSSSSAVLVMQEDGVSDDGSRMFGFSNSSWESDHRPVTRQFFPVDDSEVGSTISGGSSMMQPPAAHWFGVKFSHQSSSSNGVAGDGFVGKSTTAAVIAQPLKKSRRGPRSRSSQYRGVTFYRRTGRWESHICLVLESIDEKLLSSTMEGVTDLSVASYENNVPLLHQIYAKSAAASSGFPHQRFNI</sequence>
<proteinExistence type="predicted"/>
<dbReference type="PANTHER" id="PTHR32467:SF142">
    <property type="entry name" value="FLORAL HOMEOTIC PROTEIN APETALA 2"/>
    <property type="match status" value="1"/>
</dbReference>
<reference evidence="2 3" key="1">
    <citation type="journal article" date="2018" name="Mol. Plant">
        <title>The genome of Artemisia annua provides insight into the evolution of Asteraceae family and artemisinin biosynthesis.</title>
        <authorList>
            <person name="Shen Q."/>
            <person name="Zhang L."/>
            <person name="Liao Z."/>
            <person name="Wang S."/>
            <person name="Yan T."/>
            <person name="Shi P."/>
            <person name="Liu M."/>
            <person name="Fu X."/>
            <person name="Pan Q."/>
            <person name="Wang Y."/>
            <person name="Lv Z."/>
            <person name="Lu X."/>
            <person name="Zhang F."/>
            <person name="Jiang W."/>
            <person name="Ma Y."/>
            <person name="Chen M."/>
            <person name="Hao X."/>
            <person name="Li L."/>
            <person name="Tang Y."/>
            <person name="Lv G."/>
            <person name="Zhou Y."/>
            <person name="Sun X."/>
            <person name="Brodelius P.E."/>
            <person name="Rose J.K.C."/>
            <person name="Tang K."/>
        </authorList>
    </citation>
    <scope>NUCLEOTIDE SEQUENCE [LARGE SCALE GENOMIC DNA]</scope>
    <source>
        <strain evidence="3">cv. Huhao1</strain>
        <tissue evidence="2">Leaf</tissue>
    </source>
</reference>
<dbReference type="AlphaFoldDB" id="A0A2U1LUX6"/>
<dbReference type="EMBL" id="PKPP01007647">
    <property type="protein sequence ID" value="PWA52798.1"/>
    <property type="molecule type" value="Genomic_DNA"/>
</dbReference>
<protein>
    <submittedName>
        <fullName evidence="2">AP2-like ethylene-responsive transcription factor</fullName>
    </submittedName>
</protein>
<dbReference type="OrthoDB" id="1749340at2759"/>
<organism evidence="2 3">
    <name type="scientific">Artemisia annua</name>
    <name type="common">Sweet wormwood</name>
    <dbReference type="NCBI Taxonomy" id="35608"/>
    <lineage>
        <taxon>Eukaryota</taxon>
        <taxon>Viridiplantae</taxon>
        <taxon>Streptophyta</taxon>
        <taxon>Embryophyta</taxon>
        <taxon>Tracheophyta</taxon>
        <taxon>Spermatophyta</taxon>
        <taxon>Magnoliopsida</taxon>
        <taxon>eudicotyledons</taxon>
        <taxon>Gunneridae</taxon>
        <taxon>Pentapetalae</taxon>
        <taxon>asterids</taxon>
        <taxon>campanulids</taxon>
        <taxon>Asterales</taxon>
        <taxon>Asteraceae</taxon>
        <taxon>Asteroideae</taxon>
        <taxon>Anthemideae</taxon>
        <taxon>Artemisiinae</taxon>
        <taxon>Artemisia</taxon>
    </lineage>
</organism>
<evidence type="ECO:0000313" key="2">
    <source>
        <dbReference type="EMBL" id="PWA52798.1"/>
    </source>
</evidence>
<dbReference type="STRING" id="35608.A0A2U1LUX6"/>
<feature type="region of interest" description="Disordered" evidence="1">
    <location>
        <begin position="1"/>
        <end position="32"/>
    </location>
</feature>
<evidence type="ECO:0000313" key="3">
    <source>
        <dbReference type="Proteomes" id="UP000245207"/>
    </source>
</evidence>
<keyword evidence="3" id="KW-1185">Reference proteome</keyword>
<dbReference type="PANTHER" id="PTHR32467">
    <property type="entry name" value="AP2-LIKE ETHYLENE-RESPONSIVE TRANSCRIPTION FACTOR"/>
    <property type="match status" value="1"/>
</dbReference>
<comment type="caution">
    <text evidence="2">The sequence shown here is derived from an EMBL/GenBank/DDBJ whole genome shotgun (WGS) entry which is preliminary data.</text>
</comment>